<sequence length="236" mass="25355">MILLLHAFPLNSQMYSLLQQELYDAGEEVFAPNFPGFGGQQGTLDSLEGHAQQLLKALPQEGVVGLGLSMGGYVLMRLLALAPERFSAAIFANTRMGQDTQEGRQKRLTMAQKVLEEGTQVALDAMLPGLVGEDAPEDIQDSVKTMILQASPEGVAAAQRAMADRPDSHEALSRLNIPVLVIGGSEDTLIPEEAAREIAEVTGGKYVELKTAHLSNLLDPDGFNAAVLEFLEDVRG</sequence>
<keyword evidence="3" id="KW-1185">Reference proteome</keyword>
<accession>A0ABQ2DH20</accession>
<feature type="domain" description="AB hydrolase-1" evidence="1">
    <location>
        <begin position="2"/>
        <end position="219"/>
    </location>
</feature>
<dbReference type="PANTHER" id="PTHR43798">
    <property type="entry name" value="MONOACYLGLYCEROL LIPASE"/>
    <property type="match status" value="1"/>
</dbReference>
<keyword evidence="2" id="KW-0378">Hydrolase</keyword>
<comment type="caution">
    <text evidence="2">The sequence shown here is derived from an EMBL/GenBank/DDBJ whole genome shotgun (WGS) entry which is preliminary data.</text>
</comment>
<evidence type="ECO:0000313" key="2">
    <source>
        <dbReference type="EMBL" id="GGJ57848.1"/>
    </source>
</evidence>
<dbReference type="InterPro" id="IPR050266">
    <property type="entry name" value="AB_hydrolase_sf"/>
</dbReference>
<name>A0ABQ2DH20_9DEIO</name>
<protein>
    <submittedName>
        <fullName evidence="2">Beta-ketoadipate enol-lactone hydrolase</fullName>
    </submittedName>
</protein>
<dbReference type="SUPFAM" id="SSF53474">
    <property type="entry name" value="alpha/beta-Hydrolases"/>
    <property type="match status" value="1"/>
</dbReference>
<dbReference type="PANTHER" id="PTHR43798:SF29">
    <property type="entry name" value="AB HYDROLASE-1 DOMAIN-CONTAINING PROTEIN"/>
    <property type="match status" value="1"/>
</dbReference>
<dbReference type="RefSeq" id="WP_189008836.1">
    <property type="nucleotide sequence ID" value="NZ_BMOD01000041.1"/>
</dbReference>
<dbReference type="InterPro" id="IPR029058">
    <property type="entry name" value="AB_hydrolase_fold"/>
</dbReference>
<dbReference type="Gene3D" id="3.40.50.1820">
    <property type="entry name" value="alpha/beta hydrolase"/>
    <property type="match status" value="1"/>
</dbReference>
<dbReference type="Pfam" id="PF00561">
    <property type="entry name" value="Abhydrolase_1"/>
    <property type="match status" value="1"/>
</dbReference>
<dbReference type="GO" id="GO:0016787">
    <property type="term" value="F:hydrolase activity"/>
    <property type="evidence" value="ECO:0007669"/>
    <property type="project" value="UniProtKB-KW"/>
</dbReference>
<proteinExistence type="predicted"/>
<gene>
    <name evidence="2" type="ORF">GCM10008938_49940</name>
</gene>
<organism evidence="2 3">
    <name type="scientific">Deinococcus roseus</name>
    <dbReference type="NCBI Taxonomy" id="392414"/>
    <lineage>
        <taxon>Bacteria</taxon>
        <taxon>Thermotogati</taxon>
        <taxon>Deinococcota</taxon>
        <taxon>Deinococci</taxon>
        <taxon>Deinococcales</taxon>
        <taxon>Deinococcaceae</taxon>
        <taxon>Deinococcus</taxon>
    </lineage>
</organism>
<reference evidence="3" key="1">
    <citation type="journal article" date="2019" name="Int. J. Syst. Evol. Microbiol.">
        <title>The Global Catalogue of Microorganisms (GCM) 10K type strain sequencing project: providing services to taxonomists for standard genome sequencing and annotation.</title>
        <authorList>
            <consortium name="The Broad Institute Genomics Platform"/>
            <consortium name="The Broad Institute Genome Sequencing Center for Infectious Disease"/>
            <person name="Wu L."/>
            <person name="Ma J."/>
        </authorList>
    </citation>
    <scope>NUCLEOTIDE SEQUENCE [LARGE SCALE GENOMIC DNA]</scope>
    <source>
        <strain evidence="3">JCM 14370</strain>
    </source>
</reference>
<evidence type="ECO:0000313" key="3">
    <source>
        <dbReference type="Proteomes" id="UP000632222"/>
    </source>
</evidence>
<dbReference type="InterPro" id="IPR000073">
    <property type="entry name" value="AB_hydrolase_1"/>
</dbReference>
<dbReference type="EMBL" id="BMOD01000041">
    <property type="protein sequence ID" value="GGJ57848.1"/>
    <property type="molecule type" value="Genomic_DNA"/>
</dbReference>
<dbReference type="Proteomes" id="UP000632222">
    <property type="component" value="Unassembled WGS sequence"/>
</dbReference>
<evidence type="ECO:0000259" key="1">
    <source>
        <dbReference type="Pfam" id="PF00561"/>
    </source>
</evidence>